<organism evidence="1">
    <name type="scientific">Anguilla anguilla</name>
    <name type="common">European freshwater eel</name>
    <name type="synonym">Muraena anguilla</name>
    <dbReference type="NCBI Taxonomy" id="7936"/>
    <lineage>
        <taxon>Eukaryota</taxon>
        <taxon>Metazoa</taxon>
        <taxon>Chordata</taxon>
        <taxon>Craniata</taxon>
        <taxon>Vertebrata</taxon>
        <taxon>Euteleostomi</taxon>
        <taxon>Actinopterygii</taxon>
        <taxon>Neopterygii</taxon>
        <taxon>Teleostei</taxon>
        <taxon>Anguilliformes</taxon>
        <taxon>Anguillidae</taxon>
        <taxon>Anguilla</taxon>
    </lineage>
</organism>
<sequence length="62" mass="7481">MPFEQRETQGRNTNTIHLLRLLVKEQVEFRHCCTMLLILFEMYKTQNNIFADTNSNIVYLFL</sequence>
<protein>
    <submittedName>
        <fullName evidence="1">Uncharacterized protein</fullName>
    </submittedName>
</protein>
<dbReference type="EMBL" id="GBXM01068279">
    <property type="protein sequence ID" value="JAH40298.1"/>
    <property type="molecule type" value="Transcribed_RNA"/>
</dbReference>
<reference evidence="1" key="2">
    <citation type="journal article" date="2015" name="Fish Shellfish Immunol.">
        <title>Early steps in the European eel (Anguilla anguilla)-Vibrio vulnificus interaction in the gills: Role of the RtxA13 toxin.</title>
        <authorList>
            <person name="Callol A."/>
            <person name="Pajuelo D."/>
            <person name="Ebbesson L."/>
            <person name="Teles M."/>
            <person name="MacKenzie S."/>
            <person name="Amaro C."/>
        </authorList>
    </citation>
    <scope>NUCLEOTIDE SEQUENCE</scope>
</reference>
<reference evidence="1" key="1">
    <citation type="submission" date="2014-11" db="EMBL/GenBank/DDBJ databases">
        <authorList>
            <person name="Amaro Gonzalez C."/>
        </authorList>
    </citation>
    <scope>NUCLEOTIDE SEQUENCE</scope>
</reference>
<name>A0A0E9SIJ0_ANGAN</name>
<accession>A0A0E9SIJ0</accession>
<proteinExistence type="predicted"/>
<evidence type="ECO:0000313" key="1">
    <source>
        <dbReference type="EMBL" id="JAH40298.1"/>
    </source>
</evidence>
<dbReference type="AlphaFoldDB" id="A0A0E9SIJ0"/>